<dbReference type="Pfam" id="PF02915">
    <property type="entry name" value="Rubrerythrin"/>
    <property type="match status" value="1"/>
</dbReference>
<dbReference type="SUPFAM" id="SSF47240">
    <property type="entry name" value="Ferritin-like"/>
    <property type="match status" value="1"/>
</dbReference>
<evidence type="ECO:0000313" key="2">
    <source>
        <dbReference type="EMBL" id="QPM67155.1"/>
    </source>
</evidence>
<evidence type="ECO:0000259" key="1">
    <source>
        <dbReference type="Pfam" id="PF02915"/>
    </source>
</evidence>
<evidence type="ECO:0000313" key="3">
    <source>
        <dbReference type="Proteomes" id="UP000594463"/>
    </source>
</evidence>
<accession>A0A7T1F1W1</accession>
<reference evidence="2 3" key="1">
    <citation type="journal article" date="2021" name="Nat. Commun.">
        <title>Isolation of a member of the candidate phylum Atribacteria reveals a unique cell membrane structure.</title>
        <authorList>
            <person name="Taiki K."/>
            <person name="Nobu M.K."/>
            <person name="Kusada H."/>
            <person name="Meng X.-Y."/>
            <person name="Hosoki N."/>
            <person name="Uematsu K."/>
            <person name="Yoshioka H."/>
            <person name="Kamagata Y."/>
            <person name="Tamaki H."/>
        </authorList>
    </citation>
    <scope>NUCLEOTIDE SEQUENCE [LARGE SCALE GENOMIC DNA]</scope>
    <source>
        <strain evidence="2 3">RT761</strain>
    </source>
</reference>
<dbReference type="AlphaFoldDB" id="A0A7T1F1W1"/>
<dbReference type="InterPro" id="IPR003251">
    <property type="entry name" value="Rr_diiron-bd_dom"/>
</dbReference>
<dbReference type="Gene3D" id="1.20.1260.10">
    <property type="match status" value="1"/>
</dbReference>
<sequence length="161" mass="18674">MAMQFSADEVLEMAVELERRGIAFYENLSKKTSDQKSREIFIFLSEEEKKHLEYFQNTKDDLNTQIDFVPDTMDETVNYLGSLIENGVLGKVLQGIDLTQGDNSVEKALEVGMQVEKESVRFYESMEVMIPENKKEWLKKVVQEEKKHYAILLGIKKELGR</sequence>
<dbReference type="PANTHER" id="PTHR33531:SF7">
    <property type="entry name" value="HYPOTHETICAL MEMBRANE PROTEIN, CONSERVED"/>
    <property type="match status" value="1"/>
</dbReference>
<dbReference type="CDD" id="cd01045">
    <property type="entry name" value="Ferritin_like_AB"/>
    <property type="match status" value="1"/>
</dbReference>
<dbReference type="GO" id="GO:0046872">
    <property type="term" value="F:metal ion binding"/>
    <property type="evidence" value="ECO:0007669"/>
    <property type="project" value="InterPro"/>
</dbReference>
<dbReference type="PANTHER" id="PTHR33531">
    <property type="entry name" value="RUBRERYTHRIN SUBFAMILY"/>
    <property type="match status" value="1"/>
</dbReference>
<dbReference type="Proteomes" id="UP000594463">
    <property type="component" value="Chromosome"/>
</dbReference>
<dbReference type="EMBL" id="CP065383">
    <property type="protein sequence ID" value="QPM67155.1"/>
    <property type="molecule type" value="Genomic_DNA"/>
</dbReference>
<name>A0A7T1F1W1_ATRLM</name>
<organism evidence="2 3">
    <name type="scientific">Atribacter laminatus</name>
    <dbReference type="NCBI Taxonomy" id="2847778"/>
    <lineage>
        <taxon>Bacteria</taxon>
        <taxon>Pseudomonadati</taxon>
        <taxon>Atribacterota</taxon>
        <taxon>Atribacteria</taxon>
        <taxon>Atribacterales</taxon>
        <taxon>Atribacteraceae</taxon>
        <taxon>Atribacter</taxon>
    </lineage>
</organism>
<keyword evidence="3" id="KW-1185">Reference proteome</keyword>
<dbReference type="InterPro" id="IPR009078">
    <property type="entry name" value="Ferritin-like_SF"/>
</dbReference>
<gene>
    <name evidence="2" type="ORF">RT761_00347</name>
</gene>
<dbReference type="InterPro" id="IPR012347">
    <property type="entry name" value="Ferritin-like"/>
</dbReference>
<dbReference type="KEGG" id="alam:RT761_00347"/>
<dbReference type="GO" id="GO:0016491">
    <property type="term" value="F:oxidoreductase activity"/>
    <property type="evidence" value="ECO:0007669"/>
    <property type="project" value="InterPro"/>
</dbReference>
<feature type="domain" description="Rubrerythrin diiron-binding" evidence="1">
    <location>
        <begin position="9"/>
        <end position="153"/>
    </location>
</feature>
<dbReference type="RefSeq" id="WP_218112377.1">
    <property type="nucleotide sequence ID" value="NZ_CP065383.1"/>
</dbReference>
<protein>
    <recommendedName>
        <fullName evidence="1">Rubrerythrin diiron-binding domain-containing protein</fullName>
    </recommendedName>
</protein>
<proteinExistence type="predicted"/>